<dbReference type="EMBL" id="CAMXCT030000968">
    <property type="protein sequence ID" value="CAL4772513.1"/>
    <property type="molecule type" value="Genomic_DNA"/>
</dbReference>
<evidence type="ECO:0000313" key="11">
    <source>
        <dbReference type="EMBL" id="CAL4772513.1"/>
    </source>
</evidence>
<dbReference type="InterPro" id="IPR000719">
    <property type="entry name" value="Prot_kinase_dom"/>
</dbReference>
<evidence type="ECO:0000256" key="4">
    <source>
        <dbReference type="ARBA" id="ARBA00022777"/>
    </source>
</evidence>
<dbReference type="InterPro" id="IPR008271">
    <property type="entry name" value="Ser/Thr_kinase_AS"/>
</dbReference>
<keyword evidence="1 7" id="KW-0723">Serine/threonine-protein kinase</keyword>
<dbReference type="InterPro" id="IPR050205">
    <property type="entry name" value="CDPK_Ser/Thr_kinases"/>
</dbReference>
<dbReference type="Gene3D" id="1.10.510.10">
    <property type="entry name" value="Transferase(Phosphotransferase) domain 1"/>
    <property type="match status" value="1"/>
</dbReference>
<keyword evidence="5 6" id="KW-0067">ATP-binding</keyword>
<evidence type="ECO:0000256" key="8">
    <source>
        <dbReference type="SAM" id="MobiDB-lite"/>
    </source>
</evidence>
<dbReference type="EMBL" id="CAMXCT020000968">
    <property type="protein sequence ID" value="CAL1138576.1"/>
    <property type="molecule type" value="Genomic_DNA"/>
</dbReference>
<evidence type="ECO:0000256" key="6">
    <source>
        <dbReference type="PROSITE-ProRule" id="PRU10141"/>
    </source>
</evidence>
<dbReference type="PROSITE" id="PS00108">
    <property type="entry name" value="PROTEIN_KINASE_ST"/>
    <property type="match status" value="1"/>
</dbReference>
<accession>A0A9P1C548</accession>
<keyword evidence="3 6" id="KW-0547">Nucleotide-binding</keyword>
<proteinExistence type="inferred from homology"/>
<dbReference type="PANTHER" id="PTHR24349">
    <property type="entry name" value="SERINE/THREONINE-PROTEIN KINASE"/>
    <property type="match status" value="1"/>
</dbReference>
<feature type="domain" description="Protein kinase" evidence="9">
    <location>
        <begin position="29"/>
        <end position="307"/>
    </location>
</feature>
<feature type="binding site" evidence="6">
    <location>
        <position position="59"/>
    </location>
    <ligand>
        <name>ATP</name>
        <dbReference type="ChEBI" id="CHEBI:30616"/>
    </ligand>
</feature>
<comment type="similarity">
    <text evidence="7">Belongs to the protein kinase superfamily.</text>
</comment>
<keyword evidence="12" id="KW-1185">Reference proteome</keyword>
<evidence type="ECO:0000313" key="12">
    <source>
        <dbReference type="Proteomes" id="UP001152797"/>
    </source>
</evidence>
<keyword evidence="4 11" id="KW-0418">Kinase</keyword>
<dbReference type="CDD" id="cd05117">
    <property type="entry name" value="STKc_CAMK"/>
    <property type="match status" value="1"/>
</dbReference>
<dbReference type="Gene3D" id="3.30.200.20">
    <property type="entry name" value="Phosphorylase Kinase, domain 1"/>
    <property type="match status" value="1"/>
</dbReference>
<evidence type="ECO:0000259" key="9">
    <source>
        <dbReference type="PROSITE" id="PS50011"/>
    </source>
</evidence>
<organism evidence="10">
    <name type="scientific">Cladocopium goreaui</name>
    <dbReference type="NCBI Taxonomy" id="2562237"/>
    <lineage>
        <taxon>Eukaryota</taxon>
        <taxon>Sar</taxon>
        <taxon>Alveolata</taxon>
        <taxon>Dinophyceae</taxon>
        <taxon>Suessiales</taxon>
        <taxon>Symbiodiniaceae</taxon>
        <taxon>Cladocopium</taxon>
    </lineage>
</organism>
<sequence length="381" mass="42686">MGNILEPQCGQGRLLGDGEASLGSRYQTDMFPRKLGEGQFSKAYVCWNKNKSSQCYALKVFVAASEGADHATNEIRVLHALGQHPRIIRLIDVDNQDPRNMRLVLELCEGGQLFDRLVSLGRYKEAKAACVAQEILEAVAYMHGKGIMHRDLKPENILMVSPDSDINIKVCDFGIAKMVDPLDKIVIPDQVIQRWRKPPPRATSFKGSDFYLAPEMIRQEEYGPEIDIWALGVTTYSLICGSLPFVGDDGVEDLRGTYRKIVNREIHFEGEAWDEASQMVRDFILQMLCIDPSQRLTARKALEHNWVKAADFSESDDDVDDADDVDDDRSDRSDRSDSSLVIDELDDEGGPPPGCMSKNVEKLGHAETLHAALEPVSMWLM</sequence>
<dbReference type="InterPro" id="IPR011009">
    <property type="entry name" value="Kinase-like_dom_sf"/>
</dbReference>
<evidence type="ECO:0000256" key="3">
    <source>
        <dbReference type="ARBA" id="ARBA00022741"/>
    </source>
</evidence>
<dbReference type="GO" id="GO:0004674">
    <property type="term" value="F:protein serine/threonine kinase activity"/>
    <property type="evidence" value="ECO:0007669"/>
    <property type="project" value="UniProtKB-KW"/>
</dbReference>
<reference evidence="10" key="1">
    <citation type="submission" date="2022-10" db="EMBL/GenBank/DDBJ databases">
        <authorList>
            <person name="Chen Y."/>
            <person name="Dougan E. K."/>
            <person name="Chan C."/>
            <person name="Rhodes N."/>
            <person name="Thang M."/>
        </authorList>
    </citation>
    <scope>NUCLEOTIDE SEQUENCE</scope>
</reference>
<dbReference type="EMBL" id="CAMXCT010000968">
    <property type="protein sequence ID" value="CAI3985201.1"/>
    <property type="molecule type" value="Genomic_DNA"/>
</dbReference>
<gene>
    <name evidence="10" type="ORF">C1SCF055_LOCUS12677</name>
</gene>
<evidence type="ECO:0000256" key="7">
    <source>
        <dbReference type="RuleBase" id="RU000304"/>
    </source>
</evidence>
<protein>
    <submittedName>
        <fullName evidence="11">Calcium/calmodulin-dependent protein kinase type IV</fullName>
    </submittedName>
</protein>
<name>A0A9P1C548_9DINO</name>
<dbReference type="SUPFAM" id="SSF56112">
    <property type="entry name" value="Protein kinase-like (PK-like)"/>
    <property type="match status" value="1"/>
</dbReference>
<dbReference type="InterPro" id="IPR017441">
    <property type="entry name" value="Protein_kinase_ATP_BS"/>
</dbReference>
<dbReference type="PROSITE" id="PS00107">
    <property type="entry name" value="PROTEIN_KINASE_ATP"/>
    <property type="match status" value="1"/>
</dbReference>
<dbReference type="GO" id="GO:0005524">
    <property type="term" value="F:ATP binding"/>
    <property type="evidence" value="ECO:0007669"/>
    <property type="project" value="UniProtKB-UniRule"/>
</dbReference>
<dbReference type="Pfam" id="PF00069">
    <property type="entry name" value="Pkinase"/>
    <property type="match status" value="1"/>
</dbReference>
<dbReference type="SMART" id="SM00220">
    <property type="entry name" value="S_TKc"/>
    <property type="match status" value="1"/>
</dbReference>
<feature type="region of interest" description="Disordered" evidence="8">
    <location>
        <begin position="313"/>
        <end position="355"/>
    </location>
</feature>
<evidence type="ECO:0000313" key="10">
    <source>
        <dbReference type="EMBL" id="CAI3985201.1"/>
    </source>
</evidence>
<dbReference type="PROSITE" id="PS50011">
    <property type="entry name" value="PROTEIN_KINASE_DOM"/>
    <property type="match status" value="1"/>
</dbReference>
<feature type="compositionally biased region" description="Acidic residues" evidence="8">
    <location>
        <begin position="313"/>
        <end position="328"/>
    </location>
</feature>
<evidence type="ECO:0000256" key="2">
    <source>
        <dbReference type="ARBA" id="ARBA00022679"/>
    </source>
</evidence>
<dbReference type="OrthoDB" id="419571at2759"/>
<dbReference type="AlphaFoldDB" id="A0A9P1C548"/>
<evidence type="ECO:0000256" key="5">
    <source>
        <dbReference type="ARBA" id="ARBA00022840"/>
    </source>
</evidence>
<keyword evidence="2" id="KW-0808">Transferase</keyword>
<comment type="caution">
    <text evidence="10">The sequence shown here is derived from an EMBL/GenBank/DDBJ whole genome shotgun (WGS) entry which is preliminary data.</text>
</comment>
<dbReference type="Proteomes" id="UP001152797">
    <property type="component" value="Unassembled WGS sequence"/>
</dbReference>
<evidence type="ECO:0000256" key="1">
    <source>
        <dbReference type="ARBA" id="ARBA00022527"/>
    </source>
</evidence>
<reference evidence="11 12" key="2">
    <citation type="submission" date="2024-05" db="EMBL/GenBank/DDBJ databases">
        <authorList>
            <person name="Chen Y."/>
            <person name="Shah S."/>
            <person name="Dougan E. K."/>
            <person name="Thang M."/>
            <person name="Chan C."/>
        </authorList>
    </citation>
    <scope>NUCLEOTIDE SEQUENCE [LARGE SCALE GENOMIC DNA]</scope>
</reference>